<keyword evidence="3" id="KW-1185">Reference proteome</keyword>
<protein>
    <submittedName>
        <fullName evidence="2">Uncharacterized protein</fullName>
    </submittedName>
</protein>
<comment type="caution">
    <text evidence="2">The sequence shown here is derived from an EMBL/GenBank/DDBJ whole genome shotgun (WGS) entry which is preliminary data.</text>
</comment>
<dbReference type="PATRIC" id="fig|1675527.3.peg.320"/>
<keyword evidence="1" id="KW-0175">Coiled coil</keyword>
<reference evidence="2 3" key="1">
    <citation type="submission" date="2015-06" db="EMBL/GenBank/DDBJ databases">
        <title>Draft genome sequence of an Alphaproteobacteria species associated to the Mediterranean sponge Oscarella lobularis.</title>
        <authorList>
            <person name="Jourda C."/>
            <person name="Santini S."/>
            <person name="Claverie J.-M."/>
        </authorList>
    </citation>
    <scope>NUCLEOTIDE SEQUENCE [LARGE SCALE GENOMIC DNA]</scope>
    <source>
        <strain evidence="2">IGS</strain>
    </source>
</reference>
<dbReference type="RefSeq" id="WP_049641243.1">
    <property type="nucleotide sequence ID" value="NZ_LFTY01000001.1"/>
</dbReference>
<dbReference type="STRING" id="1675527.AIOL_000273"/>
<evidence type="ECO:0000313" key="2">
    <source>
        <dbReference type="EMBL" id="KMW60121.1"/>
    </source>
</evidence>
<dbReference type="EMBL" id="LFTY01000001">
    <property type="protein sequence ID" value="KMW60121.1"/>
    <property type="molecule type" value="Genomic_DNA"/>
</dbReference>
<dbReference type="Proteomes" id="UP000037178">
    <property type="component" value="Unassembled WGS sequence"/>
</dbReference>
<evidence type="ECO:0000256" key="1">
    <source>
        <dbReference type="SAM" id="Coils"/>
    </source>
</evidence>
<accession>A0A0J9EBY1</accession>
<sequence length="269" mass="28720">MTSVTIIGSSHVAALKTAWARISAELSDRISLRFFAAPQPAYGKLRLEPCGRYGLPADADAKDAVTVEKVNGATSVDLNAAEHVVWVSQNSALTFCARLVNKLDVYGDGPAMERGTLVSRQAFSAFLGAHAERALPSAAWGQLKARLMVTLTPRLSETVTGSSDPTHRVVAQAAADGDRLQRALSQYEQAYAQALARNGHALLPQPVDTLAANGLTAAAHCEGSVRLRDNSAHPAEDHAHMNTDFGERMLRALFDRLAGARAAAEHQMT</sequence>
<proteinExistence type="predicted"/>
<evidence type="ECO:0000313" key="3">
    <source>
        <dbReference type="Proteomes" id="UP000037178"/>
    </source>
</evidence>
<gene>
    <name evidence="2" type="ORF">AIOL_000273</name>
</gene>
<organism evidence="2 3">
    <name type="scientific">Candidatus Rhodobacter oscarellae</name>
    <dbReference type="NCBI Taxonomy" id="1675527"/>
    <lineage>
        <taxon>Bacteria</taxon>
        <taxon>Pseudomonadati</taxon>
        <taxon>Pseudomonadota</taxon>
        <taxon>Alphaproteobacteria</taxon>
        <taxon>Rhodobacterales</taxon>
        <taxon>Rhodobacter group</taxon>
        <taxon>Rhodobacter</taxon>
    </lineage>
</organism>
<feature type="coiled-coil region" evidence="1">
    <location>
        <begin position="170"/>
        <end position="197"/>
    </location>
</feature>
<dbReference type="OrthoDB" id="6174477at2"/>
<dbReference type="AlphaFoldDB" id="A0A0J9EBY1"/>
<name>A0A0J9EBY1_9RHOB</name>